<evidence type="ECO:0000313" key="1">
    <source>
        <dbReference type="EMBL" id="PIR47836.1"/>
    </source>
</evidence>
<dbReference type="EMBL" id="PCYM01000001">
    <property type="protein sequence ID" value="PIR47836.1"/>
    <property type="molecule type" value="Genomic_DNA"/>
</dbReference>
<organism evidence="1 2">
    <name type="scientific">Candidatus Uhrbacteria bacterium CG10_big_fil_rev_8_21_14_0_10_50_16</name>
    <dbReference type="NCBI Taxonomy" id="1975039"/>
    <lineage>
        <taxon>Bacteria</taxon>
        <taxon>Candidatus Uhriibacteriota</taxon>
    </lineage>
</organism>
<sequence>MRELKRHNINCMQPLAIDDDIRMLLEGAIQELGDEELVAEAKRILESDSITFQEFSHFALRVHRADQSVVSNP</sequence>
<evidence type="ECO:0000313" key="2">
    <source>
        <dbReference type="Proteomes" id="UP000230084"/>
    </source>
</evidence>
<comment type="caution">
    <text evidence="1">The sequence shown here is derived from an EMBL/GenBank/DDBJ whole genome shotgun (WGS) entry which is preliminary data.</text>
</comment>
<accession>A0A2H0RN24</accession>
<protein>
    <submittedName>
        <fullName evidence="1">Uncharacterized protein</fullName>
    </submittedName>
</protein>
<proteinExistence type="predicted"/>
<gene>
    <name evidence="1" type="ORF">COV06_00325</name>
</gene>
<name>A0A2H0RN24_9BACT</name>
<reference evidence="1 2" key="1">
    <citation type="submission" date="2017-09" db="EMBL/GenBank/DDBJ databases">
        <title>Depth-based differentiation of microbial function through sediment-hosted aquifers and enrichment of novel symbionts in the deep terrestrial subsurface.</title>
        <authorList>
            <person name="Probst A.J."/>
            <person name="Ladd B."/>
            <person name="Jarett J.K."/>
            <person name="Geller-Mcgrath D.E."/>
            <person name="Sieber C.M."/>
            <person name="Emerson J.B."/>
            <person name="Anantharaman K."/>
            <person name="Thomas B.C."/>
            <person name="Malmstrom R."/>
            <person name="Stieglmeier M."/>
            <person name="Klingl A."/>
            <person name="Woyke T."/>
            <person name="Ryan C.M."/>
            <person name="Banfield J.F."/>
        </authorList>
    </citation>
    <scope>NUCLEOTIDE SEQUENCE [LARGE SCALE GENOMIC DNA]</scope>
    <source>
        <strain evidence="1">CG10_big_fil_rev_8_21_14_0_10_50_16</strain>
    </source>
</reference>
<dbReference type="Proteomes" id="UP000230084">
    <property type="component" value="Unassembled WGS sequence"/>
</dbReference>
<dbReference type="AlphaFoldDB" id="A0A2H0RN24"/>